<dbReference type="InterPro" id="IPR041373">
    <property type="entry name" value="RT_RNaseH"/>
</dbReference>
<dbReference type="PANTHER" id="PTHR37984">
    <property type="entry name" value="PROTEIN CBG26694"/>
    <property type="match status" value="1"/>
</dbReference>
<dbReference type="AlphaFoldDB" id="A0A151IJ23"/>
<dbReference type="GO" id="GO:0015074">
    <property type="term" value="P:DNA integration"/>
    <property type="evidence" value="ECO:0007669"/>
    <property type="project" value="InterPro"/>
</dbReference>
<dbReference type="SUPFAM" id="SSF56672">
    <property type="entry name" value="DNA/RNA polymerases"/>
    <property type="match status" value="1"/>
</dbReference>
<feature type="compositionally biased region" description="Polar residues" evidence="8">
    <location>
        <begin position="460"/>
        <end position="469"/>
    </location>
</feature>
<feature type="domain" description="Integrase catalytic" evidence="9">
    <location>
        <begin position="183"/>
        <end position="336"/>
    </location>
</feature>
<dbReference type="Gene3D" id="3.30.420.10">
    <property type="entry name" value="Ribonuclease H-like superfamily/Ribonuclease H"/>
    <property type="match status" value="1"/>
</dbReference>
<keyword evidence="4" id="KW-0540">Nuclease</keyword>
<dbReference type="Pfam" id="PF00665">
    <property type="entry name" value="rve"/>
    <property type="match status" value="1"/>
</dbReference>
<dbReference type="EMBL" id="KQ977414">
    <property type="protein sequence ID" value="KYN02859.1"/>
    <property type="molecule type" value="Genomic_DNA"/>
</dbReference>
<name>A0A151IJ23_9HYME</name>
<evidence type="ECO:0000256" key="3">
    <source>
        <dbReference type="ARBA" id="ARBA00022695"/>
    </source>
</evidence>
<feature type="compositionally biased region" description="Polar residues" evidence="8">
    <location>
        <begin position="478"/>
        <end position="489"/>
    </location>
</feature>
<keyword evidence="5" id="KW-0255">Endonuclease</keyword>
<evidence type="ECO:0000256" key="8">
    <source>
        <dbReference type="SAM" id="MobiDB-lite"/>
    </source>
</evidence>
<feature type="non-terminal residue" evidence="10">
    <location>
        <position position="1"/>
    </location>
</feature>
<sequence length="516" mass="58631">YDPSLPLVLATDASKIGLGAILSHKLSNGQERPIAYMSRTLSHTEQRYPQIDKEALAIIWAVQKFFYYLYARHFTLFVDNKPLTQILHPEKSLPILCISRMANYADYLSHFNYTVIFKPSKLNTILNDLHTAHVGIVKIKGIARSFVYWPGIDADIERVAKSCAECAKHAHAPPKSRNHHWEYPKGPWERVHIDYAGPVAGVMLLIITDAYSKWLEVKVTNSTTTAATIAILDELFSTYGVPVTIVSDNGRQFVSAEFETFLQVSGVKYHKLTAPYHPSTNGQAERYVQTIKNALNTMSTTQGTIQQNINRFLQQYRKAPHATTGQPPAKLFLGRNIRTRLDLVRPDSMYTKMKEKQLQLDPSSRSFKPGQTIYFLSGNPRMDKWIPGIIVTRLGDLHYEIEYASKRFKRHVDQIRAFISKESECSTDRNLTQTEETQPSVPRRVHFYGDKPQVIPNEAVGSTTPNPQSKMVKLPSTPAHSTIRSQESSPELFFTPPVIPRRSTRSRHPPNRYVPS</sequence>
<evidence type="ECO:0000256" key="7">
    <source>
        <dbReference type="ARBA" id="ARBA00022918"/>
    </source>
</evidence>
<dbReference type="GO" id="GO:0004519">
    <property type="term" value="F:endonuclease activity"/>
    <property type="evidence" value="ECO:0007669"/>
    <property type="project" value="UniProtKB-KW"/>
</dbReference>
<protein>
    <recommendedName>
        <fullName evidence="1">RNA-directed DNA polymerase</fullName>
        <ecNumber evidence="1">2.7.7.49</ecNumber>
    </recommendedName>
</protein>
<evidence type="ECO:0000313" key="11">
    <source>
        <dbReference type="Proteomes" id="UP000078542"/>
    </source>
</evidence>
<dbReference type="SUPFAM" id="SSF53098">
    <property type="entry name" value="Ribonuclease H-like"/>
    <property type="match status" value="1"/>
</dbReference>
<dbReference type="STRING" id="456900.A0A151IJ23"/>
<dbReference type="Gene3D" id="3.10.20.370">
    <property type="match status" value="1"/>
</dbReference>
<keyword evidence="3" id="KW-0548">Nucleotidyltransferase</keyword>
<dbReference type="FunFam" id="3.30.420.10:FF:000063">
    <property type="entry name" value="Retrovirus-related Pol polyprotein from transposon 297-like Protein"/>
    <property type="match status" value="1"/>
</dbReference>
<dbReference type="GO" id="GO:0042575">
    <property type="term" value="C:DNA polymerase complex"/>
    <property type="evidence" value="ECO:0007669"/>
    <property type="project" value="UniProtKB-ARBA"/>
</dbReference>
<dbReference type="InterPro" id="IPR041588">
    <property type="entry name" value="Integrase_H2C2"/>
</dbReference>
<dbReference type="Proteomes" id="UP000078542">
    <property type="component" value="Unassembled WGS sequence"/>
</dbReference>
<keyword evidence="11" id="KW-1185">Reference proteome</keyword>
<feature type="region of interest" description="Disordered" evidence="8">
    <location>
        <begin position="455"/>
        <end position="516"/>
    </location>
</feature>
<keyword evidence="2" id="KW-0808">Transferase</keyword>
<dbReference type="Gene3D" id="1.10.340.70">
    <property type="match status" value="1"/>
</dbReference>
<dbReference type="CDD" id="cd09274">
    <property type="entry name" value="RNase_HI_RT_Ty3"/>
    <property type="match status" value="1"/>
</dbReference>
<dbReference type="InterPro" id="IPR036397">
    <property type="entry name" value="RNaseH_sf"/>
</dbReference>
<proteinExistence type="predicted"/>
<dbReference type="GO" id="GO:0003676">
    <property type="term" value="F:nucleic acid binding"/>
    <property type="evidence" value="ECO:0007669"/>
    <property type="project" value="InterPro"/>
</dbReference>
<dbReference type="InterPro" id="IPR043502">
    <property type="entry name" value="DNA/RNA_pol_sf"/>
</dbReference>
<organism evidence="10 11">
    <name type="scientific">Cyphomyrmex costatus</name>
    <dbReference type="NCBI Taxonomy" id="456900"/>
    <lineage>
        <taxon>Eukaryota</taxon>
        <taxon>Metazoa</taxon>
        <taxon>Ecdysozoa</taxon>
        <taxon>Arthropoda</taxon>
        <taxon>Hexapoda</taxon>
        <taxon>Insecta</taxon>
        <taxon>Pterygota</taxon>
        <taxon>Neoptera</taxon>
        <taxon>Endopterygota</taxon>
        <taxon>Hymenoptera</taxon>
        <taxon>Apocrita</taxon>
        <taxon>Aculeata</taxon>
        <taxon>Formicoidea</taxon>
        <taxon>Formicidae</taxon>
        <taxon>Myrmicinae</taxon>
        <taxon>Cyphomyrmex</taxon>
    </lineage>
</organism>
<reference evidence="10 11" key="1">
    <citation type="submission" date="2016-03" db="EMBL/GenBank/DDBJ databases">
        <title>Cyphomyrmex costatus WGS genome.</title>
        <authorList>
            <person name="Nygaard S."/>
            <person name="Hu H."/>
            <person name="Boomsma J."/>
            <person name="Zhang G."/>
        </authorList>
    </citation>
    <scope>NUCLEOTIDE SEQUENCE [LARGE SCALE GENOMIC DNA]</scope>
    <source>
        <strain evidence="10">MS0001</strain>
        <tissue evidence="10">Whole body</tissue>
    </source>
</reference>
<dbReference type="InterPro" id="IPR050951">
    <property type="entry name" value="Retrovirus_Pol_polyprotein"/>
</dbReference>
<dbReference type="Pfam" id="PF17917">
    <property type="entry name" value="RT_RNaseH"/>
    <property type="match status" value="1"/>
</dbReference>
<dbReference type="FunFam" id="3.10.20.370:FF:000001">
    <property type="entry name" value="Retrovirus-related Pol polyprotein from transposon 17.6-like protein"/>
    <property type="match status" value="1"/>
</dbReference>
<evidence type="ECO:0000256" key="4">
    <source>
        <dbReference type="ARBA" id="ARBA00022722"/>
    </source>
</evidence>
<dbReference type="InterPro" id="IPR001584">
    <property type="entry name" value="Integrase_cat-core"/>
</dbReference>
<evidence type="ECO:0000259" key="9">
    <source>
        <dbReference type="PROSITE" id="PS50994"/>
    </source>
</evidence>
<dbReference type="GO" id="GO:0003964">
    <property type="term" value="F:RNA-directed DNA polymerase activity"/>
    <property type="evidence" value="ECO:0007669"/>
    <property type="project" value="UniProtKB-KW"/>
</dbReference>
<dbReference type="PROSITE" id="PS50994">
    <property type="entry name" value="INTEGRASE"/>
    <property type="match status" value="1"/>
</dbReference>
<evidence type="ECO:0000313" key="10">
    <source>
        <dbReference type="EMBL" id="KYN02859.1"/>
    </source>
</evidence>
<evidence type="ECO:0000256" key="6">
    <source>
        <dbReference type="ARBA" id="ARBA00022801"/>
    </source>
</evidence>
<gene>
    <name evidence="10" type="ORF">ALC62_06313</name>
</gene>
<dbReference type="GO" id="GO:0016787">
    <property type="term" value="F:hydrolase activity"/>
    <property type="evidence" value="ECO:0007669"/>
    <property type="project" value="UniProtKB-KW"/>
</dbReference>
<dbReference type="PANTHER" id="PTHR37984:SF12">
    <property type="entry name" value="RIBONUCLEASE H"/>
    <property type="match status" value="1"/>
</dbReference>
<keyword evidence="6" id="KW-0378">Hydrolase</keyword>
<dbReference type="Pfam" id="PF17921">
    <property type="entry name" value="Integrase_H2C2"/>
    <property type="match status" value="1"/>
</dbReference>
<dbReference type="EC" id="2.7.7.49" evidence="1"/>
<evidence type="ECO:0000256" key="1">
    <source>
        <dbReference type="ARBA" id="ARBA00012493"/>
    </source>
</evidence>
<accession>A0A151IJ23</accession>
<evidence type="ECO:0000256" key="2">
    <source>
        <dbReference type="ARBA" id="ARBA00022679"/>
    </source>
</evidence>
<keyword evidence="7" id="KW-0695">RNA-directed DNA polymerase</keyword>
<dbReference type="InterPro" id="IPR012337">
    <property type="entry name" value="RNaseH-like_sf"/>
</dbReference>
<evidence type="ECO:0000256" key="5">
    <source>
        <dbReference type="ARBA" id="ARBA00022759"/>
    </source>
</evidence>